<gene>
    <name evidence="10" type="ORF">GCM10010918_21310</name>
</gene>
<keyword evidence="11" id="KW-1185">Reference proteome</keyword>
<dbReference type="AlphaFoldDB" id="A0A917H3U2"/>
<dbReference type="PANTHER" id="PTHR32309:SF13">
    <property type="entry name" value="FERRIC ENTEROBACTIN TRANSPORT PROTEIN FEPE"/>
    <property type="match status" value="1"/>
</dbReference>
<dbReference type="GO" id="GO:0004713">
    <property type="term" value="F:protein tyrosine kinase activity"/>
    <property type="evidence" value="ECO:0007669"/>
    <property type="project" value="TreeGrafter"/>
</dbReference>
<feature type="region of interest" description="Disordered" evidence="7">
    <location>
        <begin position="231"/>
        <end position="257"/>
    </location>
</feature>
<comment type="subcellular location">
    <subcellularLocation>
        <location evidence="1">Cell membrane</location>
        <topology evidence="1">Multi-pass membrane protein</topology>
    </subcellularLocation>
</comment>
<dbReference type="PANTHER" id="PTHR32309">
    <property type="entry name" value="TYROSINE-PROTEIN KINASE"/>
    <property type="match status" value="1"/>
</dbReference>
<protein>
    <submittedName>
        <fullName evidence="10">Capsular polysaccharide type 5 biosynthesis protein cap5A</fullName>
    </submittedName>
</protein>
<comment type="similarity">
    <text evidence="2">Belongs to the CpsC/CapA family.</text>
</comment>
<dbReference type="InterPro" id="IPR003856">
    <property type="entry name" value="LPS_length_determ_N"/>
</dbReference>
<keyword evidence="4 8" id="KW-0812">Transmembrane</keyword>
<evidence type="ECO:0000256" key="7">
    <source>
        <dbReference type="SAM" id="MobiDB-lite"/>
    </source>
</evidence>
<evidence type="ECO:0000256" key="5">
    <source>
        <dbReference type="ARBA" id="ARBA00022989"/>
    </source>
</evidence>
<organism evidence="10 11">
    <name type="scientific">Paenibacillus radicis</name>
    <name type="common">ex Gao et al. 2016</name>
    <dbReference type="NCBI Taxonomy" id="1737354"/>
    <lineage>
        <taxon>Bacteria</taxon>
        <taxon>Bacillati</taxon>
        <taxon>Bacillota</taxon>
        <taxon>Bacilli</taxon>
        <taxon>Bacillales</taxon>
        <taxon>Paenibacillaceae</taxon>
        <taxon>Paenibacillus</taxon>
    </lineage>
</organism>
<dbReference type="Pfam" id="PF02706">
    <property type="entry name" value="Wzz"/>
    <property type="match status" value="1"/>
</dbReference>
<accession>A0A917H3U2</accession>
<evidence type="ECO:0000256" key="6">
    <source>
        <dbReference type="ARBA" id="ARBA00023136"/>
    </source>
</evidence>
<dbReference type="EMBL" id="BMHY01000003">
    <property type="protein sequence ID" value="GGG66556.1"/>
    <property type="molecule type" value="Genomic_DNA"/>
</dbReference>
<feature type="transmembrane region" description="Helical" evidence="8">
    <location>
        <begin position="178"/>
        <end position="198"/>
    </location>
</feature>
<name>A0A917H3U2_9BACL</name>
<evidence type="ECO:0000313" key="11">
    <source>
        <dbReference type="Proteomes" id="UP000600247"/>
    </source>
</evidence>
<evidence type="ECO:0000256" key="2">
    <source>
        <dbReference type="ARBA" id="ARBA00006683"/>
    </source>
</evidence>
<keyword evidence="5 8" id="KW-1133">Transmembrane helix</keyword>
<feature type="domain" description="Polysaccharide chain length determinant N-terminal" evidence="9">
    <location>
        <begin position="4"/>
        <end position="95"/>
    </location>
</feature>
<dbReference type="RefSeq" id="WP_188889018.1">
    <property type="nucleotide sequence ID" value="NZ_BMHY01000003.1"/>
</dbReference>
<evidence type="ECO:0000256" key="4">
    <source>
        <dbReference type="ARBA" id="ARBA00022692"/>
    </source>
</evidence>
<dbReference type="Proteomes" id="UP000600247">
    <property type="component" value="Unassembled WGS sequence"/>
</dbReference>
<feature type="transmembrane region" description="Helical" evidence="8">
    <location>
        <begin position="18"/>
        <end position="38"/>
    </location>
</feature>
<evidence type="ECO:0000256" key="3">
    <source>
        <dbReference type="ARBA" id="ARBA00022475"/>
    </source>
</evidence>
<evidence type="ECO:0000256" key="8">
    <source>
        <dbReference type="SAM" id="Phobius"/>
    </source>
</evidence>
<proteinExistence type="inferred from homology"/>
<keyword evidence="6 8" id="KW-0472">Membrane</keyword>
<evidence type="ECO:0000259" key="9">
    <source>
        <dbReference type="Pfam" id="PF02706"/>
    </source>
</evidence>
<reference evidence="10 11" key="1">
    <citation type="journal article" date="2014" name="Int. J. Syst. Evol. Microbiol.">
        <title>Complete genome sequence of Corynebacterium casei LMG S-19264T (=DSM 44701T), isolated from a smear-ripened cheese.</title>
        <authorList>
            <consortium name="US DOE Joint Genome Institute (JGI-PGF)"/>
            <person name="Walter F."/>
            <person name="Albersmeier A."/>
            <person name="Kalinowski J."/>
            <person name="Ruckert C."/>
        </authorList>
    </citation>
    <scope>NUCLEOTIDE SEQUENCE [LARGE SCALE GENOMIC DNA]</scope>
    <source>
        <strain evidence="10 11">CGMCC 1.15286</strain>
    </source>
</reference>
<dbReference type="GO" id="GO:0005886">
    <property type="term" value="C:plasma membrane"/>
    <property type="evidence" value="ECO:0007669"/>
    <property type="project" value="UniProtKB-SubCell"/>
</dbReference>
<dbReference type="InterPro" id="IPR050445">
    <property type="entry name" value="Bact_polysacc_biosynth/exp"/>
</dbReference>
<evidence type="ECO:0000313" key="10">
    <source>
        <dbReference type="EMBL" id="GGG66556.1"/>
    </source>
</evidence>
<sequence length="257" mass="28327">MSSQLDLKQLLSLIRKKLWIVVLVAVIGTVSAGAYSVWIKKPVYQAYTKLIVNSTVGQAGAFKLDLNMINTNLSLINTYKEIIRTPSIMDIVLEKHPELDLTSEQLMRNIRFSSVNGTQVVTVSYLDTDYKRAANIVNSVSYVFQQQIPLIMQVDNVYILHTADPGKQPTPVKPETKLNIAIGAVVSLMLGIMLVLLIEYFDDNLRNEASVERHLGLPTLSVIPNIRQSDLKPKQPAAAVPAETASNPKAISESKGG</sequence>
<comment type="caution">
    <text evidence="10">The sequence shown here is derived from an EMBL/GenBank/DDBJ whole genome shotgun (WGS) entry which is preliminary data.</text>
</comment>
<keyword evidence="3" id="KW-1003">Cell membrane</keyword>
<evidence type="ECO:0000256" key="1">
    <source>
        <dbReference type="ARBA" id="ARBA00004651"/>
    </source>
</evidence>